<protein>
    <submittedName>
        <fullName evidence="1">Uncharacterized protein</fullName>
    </submittedName>
</protein>
<dbReference type="Proteomes" id="UP001281147">
    <property type="component" value="Unassembled WGS sequence"/>
</dbReference>
<keyword evidence="2" id="KW-1185">Reference proteome</keyword>
<comment type="caution">
    <text evidence="1">The sequence shown here is derived from an EMBL/GenBank/DDBJ whole genome shotgun (WGS) entry which is preliminary data.</text>
</comment>
<name>A0ACC3NW08_9PEZI</name>
<reference evidence="1" key="1">
    <citation type="submission" date="2023-07" db="EMBL/GenBank/DDBJ databases">
        <title>Black Yeasts Isolated from many extreme environments.</title>
        <authorList>
            <person name="Coleine C."/>
            <person name="Stajich J.E."/>
            <person name="Selbmann L."/>
        </authorList>
    </citation>
    <scope>NUCLEOTIDE SEQUENCE</scope>
    <source>
        <strain evidence="1">CCFEE 5714</strain>
    </source>
</reference>
<sequence>MSALVSEENFRLDHADYTSEVDEYHTNVVNANTEEITSGSQTPLLFRTIRMLLENARRGARLLDLRDRGYLPKYPPQSTDGATAVDVFRVMVILKLNAFNSSTLCASDVPNVNARNIGLTAVWITASHINHA</sequence>
<accession>A0ACC3NW08</accession>
<gene>
    <name evidence="1" type="ORF">LTR37_001399</name>
</gene>
<evidence type="ECO:0000313" key="2">
    <source>
        <dbReference type="Proteomes" id="UP001281147"/>
    </source>
</evidence>
<organism evidence="1 2">
    <name type="scientific">Vermiconidia calcicola</name>
    <dbReference type="NCBI Taxonomy" id="1690605"/>
    <lineage>
        <taxon>Eukaryota</taxon>
        <taxon>Fungi</taxon>
        <taxon>Dikarya</taxon>
        <taxon>Ascomycota</taxon>
        <taxon>Pezizomycotina</taxon>
        <taxon>Dothideomycetes</taxon>
        <taxon>Dothideomycetidae</taxon>
        <taxon>Mycosphaerellales</taxon>
        <taxon>Extremaceae</taxon>
        <taxon>Vermiconidia</taxon>
    </lineage>
</organism>
<dbReference type="EMBL" id="JAUTXU010000007">
    <property type="protein sequence ID" value="KAK3723915.1"/>
    <property type="molecule type" value="Genomic_DNA"/>
</dbReference>
<evidence type="ECO:0000313" key="1">
    <source>
        <dbReference type="EMBL" id="KAK3723915.1"/>
    </source>
</evidence>
<proteinExistence type="predicted"/>